<evidence type="ECO:0000256" key="2">
    <source>
        <dbReference type="SAM" id="Phobius"/>
    </source>
</evidence>
<feature type="transmembrane region" description="Helical" evidence="2">
    <location>
        <begin position="112"/>
        <end position="132"/>
    </location>
</feature>
<reference evidence="3 4" key="1">
    <citation type="submission" date="2016-11" db="EMBL/GenBank/DDBJ databases">
        <title>Sphingorhabdus sp. LPB0140, isolated from marine environment.</title>
        <authorList>
            <person name="Kim E."/>
            <person name="Yi H."/>
        </authorList>
    </citation>
    <scope>NUCLEOTIDE SEQUENCE [LARGE SCALE GENOMIC DNA]</scope>
    <source>
        <strain evidence="3 4">LPB0140</strain>
    </source>
</reference>
<feature type="transmembrane region" description="Helical" evidence="2">
    <location>
        <begin position="153"/>
        <end position="172"/>
    </location>
</feature>
<dbReference type="GO" id="GO:0008643">
    <property type="term" value="P:carbohydrate transport"/>
    <property type="evidence" value="ECO:0007669"/>
    <property type="project" value="InterPro"/>
</dbReference>
<dbReference type="GO" id="GO:0005886">
    <property type="term" value="C:plasma membrane"/>
    <property type="evidence" value="ECO:0007669"/>
    <property type="project" value="TreeGrafter"/>
</dbReference>
<proteinExistence type="inferred from homology"/>
<feature type="transmembrane region" description="Helical" evidence="2">
    <location>
        <begin position="316"/>
        <end position="337"/>
    </location>
</feature>
<name>A0A1L3JAV2_9SPHN</name>
<dbReference type="Gene3D" id="1.20.1250.20">
    <property type="entry name" value="MFS general substrate transporter like domains"/>
    <property type="match status" value="1"/>
</dbReference>
<dbReference type="RefSeq" id="WP_072558899.1">
    <property type="nucleotide sequence ID" value="NZ_CP018154.1"/>
</dbReference>
<dbReference type="AlphaFoldDB" id="A0A1L3JAV2"/>
<accession>A0A1L3JAV2</accession>
<sequence>MLTARKLPQSLKLFHGMGAIAYGVKDNGFSVFLLIFYNQVLGIDAGIVGTAIMCALIFDAFIDPFIGEMSDRTQSRWGRRLPWLYLAPIPLGLAWLALWHPPTADQSLQIAWLIGFAILVRSLVAACEVPSISLVPELTADYHERTVLMRYRFLFGWAGGLVLMVFAYAVIFTDAAKLTQREGYSDYAFICASLLIGSVMLSALAQHKYAAIPSPVPSEPAGKLRDIFTEMKKTLSNRPFLILASGAVFAFIGQALQFSLTNYLMIFVWRLDLVSIPLFGMNIAGMAVYGLSLFFSVILAFLMVSPISEKFGKKNAAIIMLCLSLFIFITLYCAWLLDLMPSITKMPNPWLLLLIINIANGCSIVTMILNSSMMTDVVEASQAETGRRSEGLFFAGYFFMQKCAVGIGIFISGSIVSMSNFPEKAVAGKVEQGSLTALVLGYMAATVILGIAYAMRINKFPITKEEHDERLKQLASRNVNDDSISEIVK</sequence>
<gene>
    <name evidence="3" type="ORF">LPB140_04900</name>
</gene>
<feature type="transmembrane region" description="Helical" evidence="2">
    <location>
        <begin position="391"/>
        <end position="415"/>
    </location>
</feature>
<dbReference type="Proteomes" id="UP000242561">
    <property type="component" value="Chromosome"/>
</dbReference>
<keyword evidence="2" id="KW-0472">Membrane</keyword>
<evidence type="ECO:0000313" key="4">
    <source>
        <dbReference type="Proteomes" id="UP000242561"/>
    </source>
</evidence>
<organism evidence="3 4">
    <name type="scientific">Sphingorhabdus lutea</name>
    <dbReference type="NCBI Taxonomy" id="1913578"/>
    <lineage>
        <taxon>Bacteria</taxon>
        <taxon>Pseudomonadati</taxon>
        <taxon>Pseudomonadota</taxon>
        <taxon>Alphaproteobacteria</taxon>
        <taxon>Sphingomonadales</taxon>
        <taxon>Sphingomonadaceae</taxon>
        <taxon>Sphingorhabdus</taxon>
    </lineage>
</organism>
<feature type="transmembrane region" description="Helical" evidence="2">
    <location>
        <begin position="12"/>
        <end position="37"/>
    </location>
</feature>
<dbReference type="InterPro" id="IPR039672">
    <property type="entry name" value="MFS_2"/>
</dbReference>
<feature type="transmembrane region" description="Helical" evidence="2">
    <location>
        <begin position="83"/>
        <end position="100"/>
    </location>
</feature>
<keyword evidence="2" id="KW-1133">Transmembrane helix</keyword>
<dbReference type="PANTHER" id="PTHR11328">
    <property type="entry name" value="MAJOR FACILITATOR SUPERFAMILY DOMAIN-CONTAINING PROTEIN"/>
    <property type="match status" value="1"/>
</dbReference>
<dbReference type="SUPFAM" id="SSF103473">
    <property type="entry name" value="MFS general substrate transporter"/>
    <property type="match status" value="1"/>
</dbReference>
<dbReference type="EMBL" id="CP018154">
    <property type="protein sequence ID" value="APG62248.1"/>
    <property type="molecule type" value="Genomic_DNA"/>
</dbReference>
<dbReference type="KEGG" id="sphl:LPB140_04900"/>
<keyword evidence="2" id="KW-0812">Transmembrane</keyword>
<comment type="similarity">
    <text evidence="1">Belongs to the sodium:galactoside symporter (TC 2.A.2) family.</text>
</comment>
<feature type="transmembrane region" description="Helical" evidence="2">
    <location>
        <begin position="240"/>
        <end position="259"/>
    </location>
</feature>
<dbReference type="PANTHER" id="PTHR11328:SF28">
    <property type="entry name" value="MAJOR FACILITATOR SUPERFAMILY DOMAIN-CONTAINING PROTEIN 12"/>
    <property type="match status" value="1"/>
</dbReference>
<feature type="transmembrane region" description="Helical" evidence="2">
    <location>
        <begin position="184"/>
        <end position="205"/>
    </location>
</feature>
<dbReference type="GO" id="GO:0015293">
    <property type="term" value="F:symporter activity"/>
    <property type="evidence" value="ECO:0007669"/>
    <property type="project" value="InterPro"/>
</dbReference>
<protein>
    <recommendedName>
        <fullName evidence="5">MFS transporter</fullName>
    </recommendedName>
</protein>
<evidence type="ECO:0000256" key="1">
    <source>
        <dbReference type="ARBA" id="ARBA00009617"/>
    </source>
</evidence>
<feature type="transmembrane region" description="Helical" evidence="2">
    <location>
        <begin position="279"/>
        <end position="304"/>
    </location>
</feature>
<dbReference type="Pfam" id="PF13347">
    <property type="entry name" value="MFS_2"/>
    <property type="match status" value="1"/>
</dbReference>
<feature type="transmembrane region" description="Helical" evidence="2">
    <location>
        <begin position="435"/>
        <end position="455"/>
    </location>
</feature>
<keyword evidence="4" id="KW-1185">Reference proteome</keyword>
<feature type="transmembrane region" description="Helical" evidence="2">
    <location>
        <begin position="43"/>
        <end position="62"/>
    </location>
</feature>
<evidence type="ECO:0008006" key="5">
    <source>
        <dbReference type="Google" id="ProtNLM"/>
    </source>
</evidence>
<dbReference type="InterPro" id="IPR036259">
    <property type="entry name" value="MFS_trans_sf"/>
</dbReference>
<evidence type="ECO:0000313" key="3">
    <source>
        <dbReference type="EMBL" id="APG62248.1"/>
    </source>
</evidence>
<feature type="transmembrane region" description="Helical" evidence="2">
    <location>
        <begin position="349"/>
        <end position="370"/>
    </location>
</feature>
<dbReference type="OrthoDB" id="9764596at2"/>
<dbReference type="STRING" id="1913578.LPB140_04900"/>